<gene>
    <name evidence="1" type="ORF">GCM10023205_76260</name>
</gene>
<sequence length="232" mass="23303">MDRQNRQIRGLSSMATRQILAELAAHIGEAHGIPVEFEAGGGVAIAQRIREGAPGDVAVLAEGALAKLASEGHVVAETVRPLWVSQVVVAVPTGAPVPPLATESDLRAALLGAARIGYSTGPSGTALIELIARLGLADVLGGRLVQAPPGVPVGTLLASGEAGLAFQQHSELMDLPGVFVVGPLPGDTAIAATFGGAVMTVSEDPARAREVLGLLGSAAGAEVAEARGMRAV</sequence>
<evidence type="ECO:0000313" key="1">
    <source>
        <dbReference type="EMBL" id="GAA4992463.1"/>
    </source>
</evidence>
<protein>
    <submittedName>
        <fullName evidence="1">Molybdate ABC transporter substrate-binding protein</fullName>
    </submittedName>
</protein>
<keyword evidence="2" id="KW-1185">Reference proteome</keyword>
<dbReference type="Proteomes" id="UP001500466">
    <property type="component" value="Unassembled WGS sequence"/>
</dbReference>
<accession>A0ABP9IAX8</accession>
<dbReference type="Gene3D" id="3.40.190.10">
    <property type="entry name" value="Periplasmic binding protein-like II"/>
    <property type="match status" value="2"/>
</dbReference>
<reference evidence="2" key="1">
    <citation type="journal article" date="2019" name="Int. J. Syst. Evol. Microbiol.">
        <title>The Global Catalogue of Microorganisms (GCM) 10K type strain sequencing project: providing services to taxonomists for standard genome sequencing and annotation.</title>
        <authorList>
            <consortium name="The Broad Institute Genomics Platform"/>
            <consortium name="The Broad Institute Genome Sequencing Center for Infectious Disease"/>
            <person name="Wu L."/>
            <person name="Ma J."/>
        </authorList>
    </citation>
    <scope>NUCLEOTIDE SEQUENCE [LARGE SCALE GENOMIC DNA]</scope>
    <source>
        <strain evidence="2">JCM 17986</strain>
    </source>
</reference>
<dbReference type="EMBL" id="BAABHS010000047">
    <property type="protein sequence ID" value="GAA4992463.1"/>
    <property type="molecule type" value="Genomic_DNA"/>
</dbReference>
<evidence type="ECO:0000313" key="2">
    <source>
        <dbReference type="Proteomes" id="UP001500466"/>
    </source>
</evidence>
<dbReference type="PANTHER" id="PTHR30632">
    <property type="entry name" value="MOLYBDATE-BINDING PERIPLASMIC PROTEIN"/>
    <property type="match status" value="1"/>
</dbReference>
<dbReference type="InterPro" id="IPR050682">
    <property type="entry name" value="ModA/WtpA"/>
</dbReference>
<comment type="caution">
    <text evidence="1">The sequence shown here is derived from an EMBL/GenBank/DDBJ whole genome shotgun (WGS) entry which is preliminary data.</text>
</comment>
<dbReference type="Pfam" id="PF13531">
    <property type="entry name" value="SBP_bac_11"/>
    <property type="match status" value="1"/>
</dbReference>
<dbReference type="PANTHER" id="PTHR30632:SF11">
    <property type="entry name" value="BLR4797 PROTEIN"/>
    <property type="match status" value="1"/>
</dbReference>
<dbReference type="RefSeq" id="WP_345680449.1">
    <property type="nucleotide sequence ID" value="NZ_BAABHS010000047.1"/>
</dbReference>
<organism evidence="1 2">
    <name type="scientific">Yinghuangia aomiensis</name>
    <dbReference type="NCBI Taxonomy" id="676205"/>
    <lineage>
        <taxon>Bacteria</taxon>
        <taxon>Bacillati</taxon>
        <taxon>Actinomycetota</taxon>
        <taxon>Actinomycetes</taxon>
        <taxon>Kitasatosporales</taxon>
        <taxon>Streptomycetaceae</taxon>
        <taxon>Yinghuangia</taxon>
    </lineage>
</organism>
<name>A0ABP9IAX8_9ACTN</name>
<dbReference type="SUPFAM" id="SSF53850">
    <property type="entry name" value="Periplasmic binding protein-like II"/>
    <property type="match status" value="1"/>
</dbReference>
<proteinExistence type="predicted"/>